<comment type="caution">
    <text evidence="3">The sequence shown here is derived from an EMBL/GenBank/DDBJ whole genome shotgun (WGS) entry which is preliminary data.</text>
</comment>
<name>A0AAV0ALG8_PHAPC</name>
<feature type="non-terminal residue" evidence="3">
    <location>
        <position position="1"/>
    </location>
</feature>
<feature type="coiled-coil region" evidence="1">
    <location>
        <begin position="1"/>
        <end position="92"/>
    </location>
</feature>
<evidence type="ECO:0000313" key="4">
    <source>
        <dbReference type="Proteomes" id="UP001153365"/>
    </source>
</evidence>
<sequence length="197" mass="21968">IADLRTELKDLKAKLEGLCKIDEEKPRVDQDYLDSILQQHTIDLSIARSQIRSLETRVFESESKSHEMLTRVEDLQDQLRGAESILKERTEELNRIASMSKSPAQPHSLNRIPSVLLSPTRVVDEQSSLGSFINVSLDGGDGPFGSKFRVDESSLSPQTRNYRRQSLNLLRTRMQTELGLFSSSSGTGATSSPPPPT</sequence>
<organism evidence="3 4">
    <name type="scientific">Phakopsora pachyrhizi</name>
    <name type="common">Asian soybean rust disease fungus</name>
    <dbReference type="NCBI Taxonomy" id="170000"/>
    <lineage>
        <taxon>Eukaryota</taxon>
        <taxon>Fungi</taxon>
        <taxon>Dikarya</taxon>
        <taxon>Basidiomycota</taxon>
        <taxon>Pucciniomycotina</taxon>
        <taxon>Pucciniomycetes</taxon>
        <taxon>Pucciniales</taxon>
        <taxon>Phakopsoraceae</taxon>
        <taxon>Phakopsora</taxon>
    </lineage>
</organism>
<feature type="region of interest" description="Disordered" evidence="2">
    <location>
        <begin position="178"/>
        <end position="197"/>
    </location>
</feature>
<keyword evidence="1" id="KW-0175">Coiled coil</keyword>
<feature type="non-terminal residue" evidence="3">
    <location>
        <position position="197"/>
    </location>
</feature>
<accession>A0AAV0ALG8</accession>
<dbReference type="EMBL" id="CALTRL010000702">
    <property type="protein sequence ID" value="CAH7669326.1"/>
    <property type="molecule type" value="Genomic_DNA"/>
</dbReference>
<dbReference type="Proteomes" id="UP001153365">
    <property type="component" value="Unassembled WGS sequence"/>
</dbReference>
<dbReference type="AlphaFoldDB" id="A0AAV0ALG8"/>
<feature type="compositionally biased region" description="Low complexity" evidence="2">
    <location>
        <begin position="182"/>
        <end position="191"/>
    </location>
</feature>
<proteinExistence type="predicted"/>
<evidence type="ECO:0000256" key="1">
    <source>
        <dbReference type="SAM" id="Coils"/>
    </source>
</evidence>
<evidence type="ECO:0000256" key="2">
    <source>
        <dbReference type="SAM" id="MobiDB-lite"/>
    </source>
</evidence>
<keyword evidence="4" id="KW-1185">Reference proteome</keyword>
<gene>
    <name evidence="3" type="ORF">PPACK8108_LOCUS3928</name>
</gene>
<reference evidence="3" key="1">
    <citation type="submission" date="2022-06" db="EMBL/GenBank/DDBJ databases">
        <authorList>
            <consortium name="SYNGENTA / RWTH Aachen University"/>
        </authorList>
    </citation>
    <scope>NUCLEOTIDE SEQUENCE</scope>
</reference>
<evidence type="ECO:0000313" key="3">
    <source>
        <dbReference type="EMBL" id="CAH7669326.1"/>
    </source>
</evidence>
<protein>
    <submittedName>
        <fullName evidence="3">Uncharacterized protein</fullName>
    </submittedName>
</protein>